<dbReference type="Proteomes" id="UP000790709">
    <property type="component" value="Unassembled WGS sequence"/>
</dbReference>
<organism evidence="1 2">
    <name type="scientific">Leucogyrophana mollusca</name>
    <dbReference type="NCBI Taxonomy" id="85980"/>
    <lineage>
        <taxon>Eukaryota</taxon>
        <taxon>Fungi</taxon>
        <taxon>Dikarya</taxon>
        <taxon>Basidiomycota</taxon>
        <taxon>Agaricomycotina</taxon>
        <taxon>Agaricomycetes</taxon>
        <taxon>Agaricomycetidae</taxon>
        <taxon>Boletales</taxon>
        <taxon>Boletales incertae sedis</taxon>
        <taxon>Leucogyrophana</taxon>
    </lineage>
</organism>
<name>A0ACB8B6B5_9AGAM</name>
<gene>
    <name evidence="1" type="ORF">BV22DRAFT_1074183</name>
</gene>
<proteinExistence type="predicted"/>
<evidence type="ECO:0000313" key="2">
    <source>
        <dbReference type="Proteomes" id="UP000790709"/>
    </source>
</evidence>
<evidence type="ECO:0000313" key="1">
    <source>
        <dbReference type="EMBL" id="KAH7920282.1"/>
    </source>
</evidence>
<keyword evidence="2" id="KW-1185">Reference proteome</keyword>
<protein>
    <submittedName>
        <fullName evidence="1">Flavonol synthase/flavanone 3-hydroxylase</fullName>
    </submittedName>
</protein>
<reference evidence="1" key="1">
    <citation type="journal article" date="2021" name="New Phytol.">
        <title>Evolutionary innovations through gain and loss of genes in the ectomycorrhizal Boletales.</title>
        <authorList>
            <person name="Wu G."/>
            <person name="Miyauchi S."/>
            <person name="Morin E."/>
            <person name="Kuo A."/>
            <person name="Drula E."/>
            <person name="Varga T."/>
            <person name="Kohler A."/>
            <person name="Feng B."/>
            <person name="Cao Y."/>
            <person name="Lipzen A."/>
            <person name="Daum C."/>
            <person name="Hundley H."/>
            <person name="Pangilinan J."/>
            <person name="Johnson J."/>
            <person name="Barry K."/>
            <person name="LaButti K."/>
            <person name="Ng V."/>
            <person name="Ahrendt S."/>
            <person name="Min B."/>
            <person name="Choi I.G."/>
            <person name="Park H."/>
            <person name="Plett J.M."/>
            <person name="Magnuson J."/>
            <person name="Spatafora J.W."/>
            <person name="Nagy L.G."/>
            <person name="Henrissat B."/>
            <person name="Grigoriev I.V."/>
            <person name="Yang Z.L."/>
            <person name="Xu J."/>
            <person name="Martin F.M."/>
        </authorList>
    </citation>
    <scope>NUCLEOTIDE SEQUENCE</scope>
    <source>
        <strain evidence="1">KUC20120723A-06</strain>
    </source>
</reference>
<dbReference type="EMBL" id="MU266591">
    <property type="protein sequence ID" value="KAH7920282.1"/>
    <property type="molecule type" value="Genomic_DNA"/>
</dbReference>
<accession>A0ACB8B6B5</accession>
<sequence length="341" mass="37896">MEKTSPTIGAAISLPVIDFANFGDGTSAEAREIADKFFVACRDVGFAYIKNTGISQDTVDDMFELSAKFFNLPIEVKQKALHPPEGWKHRGYSGVGVEKVSEMGFDTNKLALVSEGLDFKESFDYGNENLARLQNIWPPEDALPGFRERAVAFSNVCREFQTSKILPALALGIPGVPKGFFDQYHEQADNQVRLLHYPAAPAEVFLSGERCRINAHTDFDTCTVLFQDDCGGLEVESPDEPGKFIPVPPIPGTVVFNIGDFLMRWSNDILKSTLHRVRAPPQKEGDTGGMTKERFSIPYFMGSDQDKVVDCLPGCFGPDRPKRYEPVNTGQYMNMRLNAAY</sequence>
<comment type="caution">
    <text evidence="1">The sequence shown here is derived from an EMBL/GenBank/DDBJ whole genome shotgun (WGS) entry which is preliminary data.</text>
</comment>